<evidence type="ECO:0000256" key="1">
    <source>
        <dbReference type="SAM" id="MobiDB-lite"/>
    </source>
</evidence>
<feature type="compositionally biased region" description="Basic and acidic residues" evidence="1">
    <location>
        <begin position="139"/>
        <end position="164"/>
    </location>
</feature>
<protein>
    <submittedName>
        <fullName evidence="2">Uncharacterized protein</fullName>
    </submittedName>
</protein>
<sequence length="207" mass="23493">MLCSICQSYEHLVEECPTIPAVREMFGDQANVIGQFKPNNNASYGNTYNSNWRKHPNFSWKPKPLEYTQLAQAPQQASNLEQAIVNLSKVVGDFVGDQKSINAQLNQRVDSVECIHEVESQEGESSKMREVKAFITLRSGKEVDHPRSKLKHDEESVAEKEKSGKIKGNRKGKSTKKDDHDSSVDEEPKRIVIKEDMMKKHMPPPFP</sequence>
<name>A5C7K1_VITVI</name>
<dbReference type="AlphaFoldDB" id="A5C7K1"/>
<dbReference type="EMBL" id="AM485118">
    <property type="protein sequence ID" value="CAN84031.1"/>
    <property type="molecule type" value="Genomic_DNA"/>
</dbReference>
<gene>
    <name evidence="2" type="ORF">VITISV_024043</name>
</gene>
<feature type="compositionally biased region" description="Basic and acidic residues" evidence="1">
    <location>
        <begin position="175"/>
        <end position="199"/>
    </location>
</feature>
<organism evidence="2">
    <name type="scientific">Vitis vinifera</name>
    <name type="common">Grape</name>
    <dbReference type="NCBI Taxonomy" id="29760"/>
    <lineage>
        <taxon>Eukaryota</taxon>
        <taxon>Viridiplantae</taxon>
        <taxon>Streptophyta</taxon>
        <taxon>Embryophyta</taxon>
        <taxon>Tracheophyta</taxon>
        <taxon>Spermatophyta</taxon>
        <taxon>Magnoliopsida</taxon>
        <taxon>eudicotyledons</taxon>
        <taxon>Gunneridae</taxon>
        <taxon>Pentapetalae</taxon>
        <taxon>rosids</taxon>
        <taxon>Vitales</taxon>
        <taxon>Vitaceae</taxon>
        <taxon>Viteae</taxon>
        <taxon>Vitis</taxon>
    </lineage>
</organism>
<proteinExistence type="predicted"/>
<evidence type="ECO:0000313" key="2">
    <source>
        <dbReference type="EMBL" id="CAN84031.1"/>
    </source>
</evidence>
<reference evidence="2" key="1">
    <citation type="journal article" date="2007" name="PLoS ONE">
        <title>The first genome sequence of an elite grapevine cultivar (Pinot noir Vitis vinifera L.): coping with a highly heterozygous genome.</title>
        <authorList>
            <person name="Velasco R."/>
            <person name="Zharkikh A."/>
            <person name="Troggio M."/>
            <person name="Cartwright D.A."/>
            <person name="Cestaro A."/>
            <person name="Pruss D."/>
            <person name="Pindo M."/>
            <person name="FitzGerald L.M."/>
            <person name="Vezzulli S."/>
            <person name="Reid J."/>
            <person name="Malacarne G."/>
            <person name="Iliev D."/>
            <person name="Coppola G."/>
            <person name="Wardell B."/>
            <person name="Micheletti D."/>
            <person name="Macalma T."/>
            <person name="Facci M."/>
            <person name="Mitchell J.T."/>
            <person name="Perazzolli M."/>
            <person name="Eldredge G."/>
            <person name="Gatto P."/>
            <person name="Oyzerski R."/>
            <person name="Moretto M."/>
            <person name="Gutin N."/>
            <person name="Stefanini M."/>
            <person name="Chen Y."/>
            <person name="Segala C."/>
            <person name="Davenport C."/>
            <person name="Dematte L."/>
            <person name="Mraz A."/>
            <person name="Battilana J."/>
            <person name="Stormo K."/>
            <person name="Costa F."/>
            <person name="Tao Q."/>
            <person name="Si-Ammour A."/>
            <person name="Harkins T."/>
            <person name="Lackey A."/>
            <person name="Perbost C."/>
            <person name="Taillon B."/>
            <person name="Stella A."/>
            <person name="Solovyev V."/>
            <person name="Fawcett J.A."/>
            <person name="Sterck L."/>
            <person name="Vandepoele K."/>
            <person name="Grando S.M."/>
            <person name="Toppo S."/>
            <person name="Moser C."/>
            <person name="Lanchbury J."/>
            <person name="Bogden R."/>
            <person name="Skolnick M."/>
            <person name="Sgaramella V."/>
            <person name="Bhatnagar S.K."/>
            <person name="Fontana P."/>
            <person name="Gutin A."/>
            <person name="Van de Peer Y."/>
            <person name="Salamini F."/>
            <person name="Viola R."/>
        </authorList>
    </citation>
    <scope>NUCLEOTIDE SEQUENCE</scope>
</reference>
<accession>A5C7K1</accession>
<feature type="region of interest" description="Disordered" evidence="1">
    <location>
        <begin position="139"/>
        <end position="207"/>
    </location>
</feature>
<feature type="compositionally biased region" description="Basic residues" evidence="1">
    <location>
        <begin position="165"/>
        <end position="174"/>
    </location>
</feature>